<dbReference type="Proteomes" id="UP000265716">
    <property type="component" value="Unassembled WGS sequence"/>
</dbReference>
<dbReference type="AlphaFoldDB" id="A0A397DL06"/>
<organism evidence="1 2">
    <name type="scientific">Aphanomyces astaci</name>
    <name type="common">Crayfish plague agent</name>
    <dbReference type="NCBI Taxonomy" id="112090"/>
    <lineage>
        <taxon>Eukaryota</taxon>
        <taxon>Sar</taxon>
        <taxon>Stramenopiles</taxon>
        <taxon>Oomycota</taxon>
        <taxon>Saprolegniomycetes</taxon>
        <taxon>Saprolegniales</taxon>
        <taxon>Verrucalvaceae</taxon>
        <taxon>Aphanomyces</taxon>
    </lineage>
</organism>
<proteinExistence type="predicted"/>
<evidence type="ECO:0000313" key="1">
    <source>
        <dbReference type="EMBL" id="RHY67214.1"/>
    </source>
</evidence>
<name>A0A397DL06_APHAT</name>
<reference evidence="1 2" key="1">
    <citation type="submission" date="2018-08" db="EMBL/GenBank/DDBJ databases">
        <title>Aphanomyces genome sequencing and annotation.</title>
        <authorList>
            <person name="Minardi D."/>
            <person name="Oidtmann B."/>
            <person name="Van Der Giezen M."/>
            <person name="Studholme D.J."/>
        </authorList>
    </citation>
    <scope>NUCLEOTIDE SEQUENCE [LARGE SCALE GENOMIC DNA]</scope>
    <source>
        <strain evidence="1 2">SA</strain>
    </source>
</reference>
<dbReference type="EMBL" id="QUTC01003968">
    <property type="protein sequence ID" value="RHY67214.1"/>
    <property type="molecule type" value="Genomic_DNA"/>
</dbReference>
<accession>A0A397DL06</accession>
<comment type="caution">
    <text evidence="1">The sequence shown here is derived from an EMBL/GenBank/DDBJ whole genome shotgun (WGS) entry which is preliminary data.</text>
</comment>
<protein>
    <submittedName>
        <fullName evidence="1">Uncharacterized protein</fullName>
    </submittedName>
</protein>
<sequence length="155" mass="17532">MDVVHSFPRGSRHCLQWMVMVPYAGQPFHKRSQAMADVAHAEASVRGLHEPRRDRSLSMFSNCRAAIVELQVDHSSFHLGRGLTEGHQFRLPYAIDSVTKFVRSTFKAVDDQGRVDMMLNRQPSCSSVLEDDATPFDATSYVQTMRCDHSTCVNM</sequence>
<evidence type="ECO:0000313" key="2">
    <source>
        <dbReference type="Proteomes" id="UP000265716"/>
    </source>
</evidence>
<gene>
    <name evidence="1" type="ORF">DYB38_008421</name>
</gene>